<comment type="caution">
    <text evidence="2">The sequence shown here is derived from an EMBL/GenBank/DDBJ whole genome shotgun (WGS) entry which is preliminary data.</text>
</comment>
<dbReference type="Proteomes" id="UP000223968">
    <property type="component" value="Unassembled WGS sequence"/>
</dbReference>
<gene>
    <name evidence="2" type="ORF">AJ79_02974</name>
</gene>
<name>A0A2B7Y0E8_9EURO</name>
<accession>A0A2B7Y0E8</accession>
<feature type="compositionally biased region" description="Polar residues" evidence="1">
    <location>
        <begin position="78"/>
        <end position="87"/>
    </location>
</feature>
<dbReference type="OrthoDB" id="3921745at2759"/>
<feature type="compositionally biased region" description="Low complexity" evidence="1">
    <location>
        <begin position="54"/>
        <end position="74"/>
    </location>
</feature>
<proteinExistence type="predicted"/>
<protein>
    <submittedName>
        <fullName evidence="2">Uncharacterized protein</fullName>
    </submittedName>
</protein>
<dbReference type="EMBL" id="PDNB01000033">
    <property type="protein sequence ID" value="PGH14639.1"/>
    <property type="molecule type" value="Genomic_DNA"/>
</dbReference>
<feature type="compositionally biased region" description="Polar residues" evidence="1">
    <location>
        <begin position="32"/>
        <end position="43"/>
    </location>
</feature>
<keyword evidence="3" id="KW-1185">Reference proteome</keyword>
<feature type="compositionally biased region" description="Low complexity" evidence="1">
    <location>
        <begin position="213"/>
        <end position="226"/>
    </location>
</feature>
<feature type="region of interest" description="Disordered" evidence="1">
    <location>
        <begin position="1"/>
        <end position="134"/>
    </location>
</feature>
<evidence type="ECO:0000313" key="3">
    <source>
        <dbReference type="Proteomes" id="UP000223968"/>
    </source>
</evidence>
<dbReference type="AlphaFoldDB" id="A0A2B7Y0E8"/>
<evidence type="ECO:0000256" key="1">
    <source>
        <dbReference type="SAM" id="MobiDB-lite"/>
    </source>
</evidence>
<dbReference type="STRING" id="1447875.A0A2B7Y0E8"/>
<feature type="region of interest" description="Disordered" evidence="1">
    <location>
        <begin position="194"/>
        <end position="227"/>
    </location>
</feature>
<reference evidence="2 3" key="1">
    <citation type="submission" date="2017-10" db="EMBL/GenBank/DDBJ databases">
        <title>Comparative genomics in systemic dimorphic fungi from Ajellomycetaceae.</title>
        <authorList>
            <person name="Munoz J.F."/>
            <person name="Mcewen J.G."/>
            <person name="Clay O.K."/>
            <person name="Cuomo C.A."/>
        </authorList>
    </citation>
    <scope>NUCLEOTIDE SEQUENCE [LARGE SCALE GENOMIC DNA]</scope>
    <source>
        <strain evidence="2 3">UAMH5409</strain>
    </source>
</reference>
<sequence>MEYSRRETLYPPQSPIEPHSSRISIGALLNPSGDNNSDTSSIPPTSPLPHDSYHYYQQQQQHHYSSHPYQQSHYHSSRNLSNGQGTDRQMGGYSDYPQPPRSTSVNSSPGLYPRERFPSVSSSSSAIVERRRPPRPKYDEEEMYFIWYHRVDLRQEWKEVRESFNAQFPNRQRNGFQGIQCKYYRFIKEKNCPTLREQRRRRSGGGSGGNGSGNASSGSDGNSDGNFNEDLPQYGVIRWTNMRFPWMKEYRSGAA</sequence>
<organism evidence="2 3">
    <name type="scientific">Helicocarpus griseus UAMH5409</name>
    <dbReference type="NCBI Taxonomy" id="1447875"/>
    <lineage>
        <taxon>Eukaryota</taxon>
        <taxon>Fungi</taxon>
        <taxon>Dikarya</taxon>
        <taxon>Ascomycota</taxon>
        <taxon>Pezizomycotina</taxon>
        <taxon>Eurotiomycetes</taxon>
        <taxon>Eurotiomycetidae</taxon>
        <taxon>Onygenales</taxon>
        <taxon>Ajellomycetaceae</taxon>
        <taxon>Helicocarpus</taxon>
    </lineage>
</organism>
<evidence type="ECO:0000313" key="2">
    <source>
        <dbReference type="EMBL" id="PGH14639.1"/>
    </source>
</evidence>